<dbReference type="AlphaFoldDB" id="A0A1H9JSE4"/>
<reference evidence="3" key="1">
    <citation type="submission" date="2016-10" db="EMBL/GenBank/DDBJ databases">
        <authorList>
            <person name="Varghese N."/>
            <person name="Submissions S."/>
        </authorList>
    </citation>
    <scope>NUCLEOTIDE SEQUENCE [LARGE SCALE GENOMIC DNA]</scope>
    <source>
        <strain evidence="3">CGMCC 4.3525</strain>
    </source>
</reference>
<sequence length="101" mass="10882">MGDDHTDRDHTDHTDGGHVDGNALAGDLREIFAVDLTAATGRCTGCGHRGSVAALRVYRNAPGLVARCPHCEEVVLRLVRGRDRAWLDLRGTVSLEIPLPS</sequence>
<dbReference type="STRING" id="402600.SAMN05216188_106126"/>
<organism evidence="2 3">
    <name type="scientific">Lentzea xinjiangensis</name>
    <dbReference type="NCBI Taxonomy" id="402600"/>
    <lineage>
        <taxon>Bacteria</taxon>
        <taxon>Bacillati</taxon>
        <taxon>Actinomycetota</taxon>
        <taxon>Actinomycetes</taxon>
        <taxon>Pseudonocardiales</taxon>
        <taxon>Pseudonocardiaceae</taxon>
        <taxon>Lentzea</taxon>
    </lineage>
</organism>
<name>A0A1H9JSE4_9PSEU</name>
<dbReference type="Proteomes" id="UP000199352">
    <property type="component" value="Unassembled WGS sequence"/>
</dbReference>
<dbReference type="RefSeq" id="WP_089951464.1">
    <property type="nucleotide sequence ID" value="NZ_FOFR01000006.1"/>
</dbReference>
<evidence type="ECO:0000313" key="3">
    <source>
        <dbReference type="Proteomes" id="UP000199352"/>
    </source>
</evidence>
<dbReference type="InterPro" id="IPR045423">
    <property type="entry name" value="DUF6510"/>
</dbReference>
<feature type="region of interest" description="Disordered" evidence="1">
    <location>
        <begin position="1"/>
        <end position="21"/>
    </location>
</feature>
<protein>
    <submittedName>
        <fullName evidence="2">Uncharacterized protein</fullName>
    </submittedName>
</protein>
<proteinExistence type="predicted"/>
<gene>
    <name evidence="2" type="ORF">SAMN05216188_106126</name>
</gene>
<dbReference type="EMBL" id="FOFR01000006">
    <property type="protein sequence ID" value="SEQ89693.1"/>
    <property type="molecule type" value="Genomic_DNA"/>
</dbReference>
<keyword evidence="3" id="KW-1185">Reference proteome</keyword>
<feature type="compositionally biased region" description="Basic and acidic residues" evidence="1">
    <location>
        <begin position="1"/>
        <end position="18"/>
    </location>
</feature>
<evidence type="ECO:0000256" key="1">
    <source>
        <dbReference type="SAM" id="MobiDB-lite"/>
    </source>
</evidence>
<accession>A0A1H9JSE4</accession>
<evidence type="ECO:0000313" key="2">
    <source>
        <dbReference type="EMBL" id="SEQ89693.1"/>
    </source>
</evidence>
<dbReference type="Pfam" id="PF20120">
    <property type="entry name" value="DUF6510"/>
    <property type="match status" value="1"/>
</dbReference>
<dbReference type="OrthoDB" id="165401at2"/>